<protein>
    <submittedName>
        <fullName evidence="6">Peptidoglycan DD-metalloendopeptidase family protein</fullName>
    </submittedName>
</protein>
<evidence type="ECO:0000256" key="1">
    <source>
        <dbReference type="ARBA" id="ARBA00022729"/>
    </source>
</evidence>
<dbReference type="Proteomes" id="UP000594800">
    <property type="component" value="Chromosome"/>
</dbReference>
<dbReference type="EMBL" id="CP064942">
    <property type="protein sequence ID" value="QPH54252.1"/>
    <property type="molecule type" value="Genomic_DNA"/>
</dbReference>
<keyword evidence="7" id="KW-1185">Reference proteome</keyword>
<keyword evidence="1" id="KW-0732">Signal</keyword>
<feature type="domain" description="DUF5930" evidence="5">
    <location>
        <begin position="1"/>
        <end position="311"/>
    </location>
</feature>
<gene>
    <name evidence="6" type="ORF">I0K15_00290</name>
</gene>
<dbReference type="Gene3D" id="2.70.70.10">
    <property type="entry name" value="Glucose Permease (Domain IIA)"/>
    <property type="match status" value="1"/>
</dbReference>
<evidence type="ECO:0000256" key="3">
    <source>
        <dbReference type="SAM" id="MobiDB-lite"/>
    </source>
</evidence>
<dbReference type="PANTHER" id="PTHR21666">
    <property type="entry name" value="PEPTIDASE-RELATED"/>
    <property type="match status" value="1"/>
</dbReference>
<dbReference type="InterPro" id="IPR011055">
    <property type="entry name" value="Dup_hybrid_motif"/>
</dbReference>
<sequence>MDRLLPEKRVYLKSGDDVAHVRLTPLTQAAACAGGVLLAGWTLTATALSVAALSGPEGGTSTTVVRGMHESRIAELTEQRAAYAAAAEEARVRAEQATALLAAQQADLIALTETATEAQTAGEDMHAKLDARARELAEREADLAASVERLAAVERSAVAREMEAEDLVRTVSLLLDNLDRTAADRDMMAAEVAAFDEVKTALETRAILAEQQQERVFTRLEQAVEGGIAELDGVFQRAGTDVDALMDQLQGSYVGQGGPEVMSEDEEAHLIMQNPQAARLMLLLGQIDQLNMRRIAMERMPFDHPVAGPHRTSSRFGNRRDPINGRIRRHEGLDFAGPVGTAITAAAEGTVTYANRQGAYGNVVKIRHAFGFETVYAHLHRIHVAVGDEVTRGDRIGDMGSTGRSTGSHLHYEIRLGGEPVDPMTYLKAAEDVL</sequence>
<evidence type="ECO:0000259" key="4">
    <source>
        <dbReference type="Pfam" id="PF01551"/>
    </source>
</evidence>
<feature type="domain" description="M23ase beta-sheet core" evidence="4">
    <location>
        <begin position="329"/>
        <end position="423"/>
    </location>
</feature>
<evidence type="ECO:0000313" key="6">
    <source>
        <dbReference type="EMBL" id="QPH54252.1"/>
    </source>
</evidence>
<feature type="coiled-coil region" evidence="2">
    <location>
        <begin position="73"/>
        <end position="107"/>
    </location>
</feature>
<feature type="region of interest" description="Disordered" evidence="3">
    <location>
        <begin position="303"/>
        <end position="324"/>
    </location>
</feature>
<dbReference type="InterPro" id="IPR050570">
    <property type="entry name" value="Cell_wall_metabolism_enzyme"/>
</dbReference>
<dbReference type="KEGG" id="poz:I0K15_00290"/>
<proteinExistence type="predicted"/>
<keyword evidence="2" id="KW-0175">Coiled coil</keyword>
<dbReference type="PANTHER" id="PTHR21666:SF289">
    <property type="entry name" value="L-ALA--D-GLU ENDOPEPTIDASE"/>
    <property type="match status" value="1"/>
</dbReference>
<name>A0A7S9LS65_9RHOB</name>
<accession>A0A7S9LS65</accession>
<dbReference type="AlphaFoldDB" id="A0A7S9LS65"/>
<dbReference type="Pfam" id="PF01551">
    <property type="entry name" value="Peptidase_M23"/>
    <property type="match status" value="1"/>
</dbReference>
<dbReference type="SUPFAM" id="SSF51261">
    <property type="entry name" value="Duplicated hybrid motif"/>
    <property type="match status" value="1"/>
</dbReference>
<reference evidence="6 7" key="1">
    <citation type="submission" date="2020-11" db="EMBL/GenBank/DDBJ databases">
        <title>Description of Pontivivens ytuae sp. nov. isolated from deep sea sediment of Mariana Trench.</title>
        <authorList>
            <person name="Wang Z."/>
            <person name="Sun Q.-L."/>
            <person name="Xu X.-D."/>
            <person name="Tang Y.-Z."/>
            <person name="Zhang J."/>
        </authorList>
    </citation>
    <scope>NUCLEOTIDE SEQUENCE [LARGE SCALE GENOMIC DNA]</scope>
    <source>
        <strain evidence="6 7">MT2928</strain>
    </source>
</reference>
<evidence type="ECO:0000259" key="5">
    <source>
        <dbReference type="Pfam" id="PF19353"/>
    </source>
</evidence>
<dbReference type="Pfam" id="PF19353">
    <property type="entry name" value="DUF5930"/>
    <property type="match status" value="1"/>
</dbReference>
<dbReference type="InterPro" id="IPR045974">
    <property type="entry name" value="DUF5930"/>
</dbReference>
<dbReference type="InterPro" id="IPR016047">
    <property type="entry name" value="M23ase_b-sheet_dom"/>
</dbReference>
<dbReference type="CDD" id="cd12797">
    <property type="entry name" value="M23_peptidase"/>
    <property type="match status" value="1"/>
</dbReference>
<evidence type="ECO:0000256" key="2">
    <source>
        <dbReference type="SAM" id="Coils"/>
    </source>
</evidence>
<dbReference type="GO" id="GO:0004222">
    <property type="term" value="F:metalloendopeptidase activity"/>
    <property type="evidence" value="ECO:0007669"/>
    <property type="project" value="TreeGrafter"/>
</dbReference>
<dbReference type="RefSeq" id="WP_196103461.1">
    <property type="nucleotide sequence ID" value="NZ_CP064942.1"/>
</dbReference>
<dbReference type="FunFam" id="2.70.70.10:FF:000006">
    <property type="entry name" value="M23 family peptidase"/>
    <property type="match status" value="1"/>
</dbReference>
<evidence type="ECO:0000313" key="7">
    <source>
        <dbReference type="Proteomes" id="UP000594800"/>
    </source>
</evidence>
<organism evidence="6 7">
    <name type="scientific">Pontivivens ytuae</name>
    <dbReference type="NCBI Taxonomy" id="2789856"/>
    <lineage>
        <taxon>Bacteria</taxon>
        <taxon>Pseudomonadati</taxon>
        <taxon>Pseudomonadota</taxon>
        <taxon>Alphaproteobacteria</taxon>
        <taxon>Rhodobacterales</taxon>
        <taxon>Paracoccaceae</taxon>
        <taxon>Pontivivens</taxon>
    </lineage>
</organism>